<name>A0ABD0V6Z2_DENTH</name>
<dbReference type="Pfam" id="PF00201">
    <property type="entry name" value="UDPGT"/>
    <property type="match status" value="2"/>
</dbReference>
<evidence type="ECO:0000256" key="3">
    <source>
        <dbReference type="ARBA" id="ARBA00022679"/>
    </source>
</evidence>
<evidence type="ECO:0000256" key="1">
    <source>
        <dbReference type="ARBA" id="ARBA00009995"/>
    </source>
</evidence>
<reference evidence="4 5" key="1">
    <citation type="journal article" date="2024" name="Plant Biotechnol. J.">
        <title>Dendrobium thyrsiflorum genome and its molecular insights into genes involved in important horticultural traits.</title>
        <authorList>
            <person name="Chen B."/>
            <person name="Wang J.Y."/>
            <person name="Zheng P.J."/>
            <person name="Li K.L."/>
            <person name="Liang Y.M."/>
            <person name="Chen X.F."/>
            <person name="Zhang C."/>
            <person name="Zhao X."/>
            <person name="He X."/>
            <person name="Zhang G.Q."/>
            <person name="Liu Z.J."/>
            <person name="Xu Q."/>
        </authorList>
    </citation>
    <scope>NUCLEOTIDE SEQUENCE [LARGE SCALE GENOMIC DNA]</scope>
    <source>
        <strain evidence="4">GZMU011</strain>
    </source>
</reference>
<accession>A0ABD0V6Z2</accession>
<evidence type="ECO:0000313" key="5">
    <source>
        <dbReference type="Proteomes" id="UP001552299"/>
    </source>
</evidence>
<comment type="caution">
    <text evidence="4">The sequence shown here is derived from an EMBL/GenBank/DDBJ whole genome shotgun (WGS) entry which is preliminary data.</text>
</comment>
<proteinExistence type="inferred from homology"/>
<dbReference type="CDD" id="cd03784">
    <property type="entry name" value="GT1_Gtf-like"/>
    <property type="match status" value="1"/>
</dbReference>
<keyword evidence="5" id="KW-1185">Reference proteome</keyword>
<dbReference type="PANTHER" id="PTHR48047:SF45">
    <property type="entry name" value="SCOPOLETIN GLUCOSYLTRANSFERASE-LIKE"/>
    <property type="match status" value="1"/>
</dbReference>
<keyword evidence="2" id="KW-0328">Glycosyltransferase</keyword>
<dbReference type="SUPFAM" id="SSF53756">
    <property type="entry name" value="UDP-Glycosyltransferase/glycogen phosphorylase"/>
    <property type="match status" value="2"/>
</dbReference>
<evidence type="ECO:0000256" key="2">
    <source>
        <dbReference type="ARBA" id="ARBA00022676"/>
    </source>
</evidence>
<keyword evidence="3" id="KW-0808">Transferase</keyword>
<comment type="similarity">
    <text evidence="1">Belongs to the UDP-glycosyltransferase family.</text>
</comment>
<dbReference type="GO" id="GO:0008194">
    <property type="term" value="F:UDP-glycosyltransferase activity"/>
    <property type="evidence" value="ECO:0007669"/>
    <property type="project" value="UniProtKB-ARBA"/>
</dbReference>
<dbReference type="Gene3D" id="3.40.50.2000">
    <property type="entry name" value="Glycogen Phosphorylase B"/>
    <property type="match status" value="3"/>
</dbReference>
<gene>
    <name evidence="4" type="ORF">M5K25_008027</name>
</gene>
<protein>
    <submittedName>
        <fullName evidence="4">Uncharacterized protein</fullName>
    </submittedName>
</protein>
<dbReference type="EMBL" id="JANQDX010000007">
    <property type="protein sequence ID" value="KAL0921004.1"/>
    <property type="molecule type" value="Genomic_DNA"/>
</dbReference>
<evidence type="ECO:0000313" key="4">
    <source>
        <dbReference type="EMBL" id="KAL0921004.1"/>
    </source>
</evidence>
<dbReference type="FunFam" id="3.40.50.2000:FF:000063">
    <property type="entry name" value="Glycosyltransferase"/>
    <property type="match status" value="1"/>
</dbReference>
<dbReference type="PROSITE" id="PS00375">
    <property type="entry name" value="UDPGT"/>
    <property type="match status" value="1"/>
</dbReference>
<sequence length="665" mass="75103">MGRRAWIVGPVSLCNQEVTCKLLRDGLMKTNESVVYVCFGSAGLFSLAQLREMALGLESSTLSFIWVGYEERIKGMGMVIKGWASQLLILNHSAWGICDSLWVEFLHKLGNTSRNNSYFEGICAGLPMVTSPLFAEQFYNEKLLEEVLKVGVEVRSKVYDFNPETKPILEASIIEAIVNNLMGEGEEADERKRRAKVLGEKCKKSYQEGRGHMLPLVDMAKLFAVRGARITILTTYANAKIIRPTIDNSIYLYIIPFPSTDFDLPEGCENQNFALPDNQRKNFFKAVDSLRIPFDAVLKDLCPDCVVTDMFLPWTYYIAAARGIPRLVFHGINNFALCATNAFNSCRLLLEEKEPFVLPDLPHQIMMLRTQVMDFEKLAGTPMEFLLEKNKEIEEVDAKNYGTVINSFYELEPEYADHYRKVMGRRAWNVGPVSLCNQEVTCKLLRGGEQSMSVSECLKWLDEKPMSSVVYVCFGSSGLFSLAQLREMALGLEASTLSFIWVVRNGDNNWIPEGYEERIKGRGMVINGWAPQLLILNHFAVGGFVTHCGWNSSLEGICAGLPMATWPLFAEQFYNEKLLVEVLKVGVEVGSKVFDFNPETRPILEATIIEAAVRNLMGEGEEADERRRRAKVLAEKARRAIEKGGSSYNEIEKLMQELINRRKHV</sequence>
<dbReference type="InterPro" id="IPR035595">
    <property type="entry name" value="UDP_glycos_trans_CS"/>
</dbReference>
<dbReference type="AlphaFoldDB" id="A0ABD0V6Z2"/>
<dbReference type="Proteomes" id="UP001552299">
    <property type="component" value="Unassembled WGS sequence"/>
</dbReference>
<organism evidence="4 5">
    <name type="scientific">Dendrobium thyrsiflorum</name>
    <name type="common">Pinecone-like raceme dendrobium</name>
    <name type="synonym">Orchid</name>
    <dbReference type="NCBI Taxonomy" id="117978"/>
    <lineage>
        <taxon>Eukaryota</taxon>
        <taxon>Viridiplantae</taxon>
        <taxon>Streptophyta</taxon>
        <taxon>Embryophyta</taxon>
        <taxon>Tracheophyta</taxon>
        <taxon>Spermatophyta</taxon>
        <taxon>Magnoliopsida</taxon>
        <taxon>Liliopsida</taxon>
        <taxon>Asparagales</taxon>
        <taxon>Orchidaceae</taxon>
        <taxon>Epidendroideae</taxon>
        <taxon>Malaxideae</taxon>
        <taxon>Dendrobiinae</taxon>
        <taxon>Dendrobium</taxon>
    </lineage>
</organism>
<dbReference type="PANTHER" id="PTHR48047">
    <property type="entry name" value="GLYCOSYLTRANSFERASE"/>
    <property type="match status" value="1"/>
</dbReference>
<dbReference type="InterPro" id="IPR002213">
    <property type="entry name" value="UDP_glucos_trans"/>
</dbReference>